<evidence type="ECO:0000256" key="3">
    <source>
        <dbReference type="ARBA" id="ARBA00022475"/>
    </source>
</evidence>
<dbReference type="OrthoDB" id="3341820at2"/>
<keyword evidence="2 7" id="KW-0813">Transport</keyword>
<evidence type="ECO:0000256" key="8">
    <source>
        <dbReference type="SAM" id="MobiDB-lite"/>
    </source>
</evidence>
<protein>
    <submittedName>
        <fullName evidence="10">Multiple sugar transport system permease protein</fullName>
    </submittedName>
</protein>
<sequence length="336" mass="36758">MPLVDTAPSPPAHRGGSGPATAAPPPKAPLRTRLWAARWSYLYILPLLALLLTFVVYPIFGSLVYTFYRWNGIGEPSDFVGLDNFRQIAHDSIFWDSVAHTFVYAIVVVPVQLVIALALALVLNNKKLRFSAFYRTLFFLPVVTSPAVVGVVVQLMLSNFGDTFNSWLLDAHIIDTPVDWLGNPRIAMGIIILVGIWQTLGYNLVYFLAGLQTIPEEINEAARIDGAGPVRTFLHITVPMLRSVGLMIVILAFIGSFQVFDLVQVLTNGGPYFGTEVVNTYIYHLAFGGNQAAATQPDVGLASAASFFYGLLLIGFSVLQVLIFRSIAKRRAAGRG</sequence>
<feature type="transmembrane region" description="Helical" evidence="7">
    <location>
        <begin position="41"/>
        <end position="60"/>
    </location>
</feature>
<dbReference type="InterPro" id="IPR000515">
    <property type="entry name" value="MetI-like"/>
</dbReference>
<dbReference type="Gene3D" id="1.10.3720.10">
    <property type="entry name" value="MetI-like"/>
    <property type="match status" value="1"/>
</dbReference>
<accession>A0A1I1WRJ5</accession>
<dbReference type="SUPFAM" id="SSF161098">
    <property type="entry name" value="MetI-like"/>
    <property type="match status" value="1"/>
</dbReference>
<evidence type="ECO:0000313" key="11">
    <source>
        <dbReference type="Proteomes" id="UP000199323"/>
    </source>
</evidence>
<dbReference type="GO" id="GO:0055085">
    <property type="term" value="P:transmembrane transport"/>
    <property type="evidence" value="ECO:0007669"/>
    <property type="project" value="InterPro"/>
</dbReference>
<keyword evidence="5 7" id="KW-1133">Transmembrane helix</keyword>
<dbReference type="PROSITE" id="PS50928">
    <property type="entry name" value="ABC_TM1"/>
    <property type="match status" value="1"/>
</dbReference>
<name>A0A1I1WRJ5_9ACTN</name>
<comment type="similarity">
    <text evidence="7">Belongs to the binding-protein-dependent transport system permease family.</text>
</comment>
<evidence type="ECO:0000256" key="2">
    <source>
        <dbReference type="ARBA" id="ARBA00022448"/>
    </source>
</evidence>
<evidence type="ECO:0000256" key="1">
    <source>
        <dbReference type="ARBA" id="ARBA00004651"/>
    </source>
</evidence>
<feature type="transmembrane region" description="Helical" evidence="7">
    <location>
        <begin position="136"/>
        <end position="157"/>
    </location>
</feature>
<dbReference type="InterPro" id="IPR035906">
    <property type="entry name" value="MetI-like_sf"/>
</dbReference>
<evidence type="ECO:0000259" key="9">
    <source>
        <dbReference type="PROSITE" id="PS50928"/>
    </source>
</evidence>
<dbReference type="EMBL" id="FONG01000001">
    <property type="protein sequence ID" value="SFD97756.1"/>
    <property type="molecule type" value="Genomic_DNA"/>
</dbReference>
<dbReference type="STRING" id="380248.SAMN05216251_10133"/>
<dbReference type="AlphaFoldDB" id="A0A1I1WRJ5"/>
<feature type="transmembrane region" description="Helical" evidence="7">
    <location>
        <begin position="307"/>
        <end position="328"/>
    </location>
</feature>
<dbReference type="InterPro" id="IPR050809">
    <property type="entry name" value="UgpAE/MalFG_permease"/>
</dbReference>
<dbReference type="GO" id="GO:0005886">
    <property type="term" value="C:plasma membrane"/>
    <property type="evidence" value="ECO:0007669"/>
    <property type="project" value="UniProtKB-SubCell"/>
</dbReference>
<dbReference type="RefSeq" id="WP_093711231.1">
    <property type="nucleotide sequence ID" value="NZ_FONG01000001.1"/>
</dbReference>
<organism evidence="10 11">
    <name type="scientific">Actinacidiphila alni</name>
    <dbReference type="NCBI Taxonomy" id="380248"/>
    <lineage>
        <taxon>Bacteria</taxon>
        <taxon>Bacillati</taxon>
        <taxon>Actinomycetota</taxon>
        <taxon>Actinomycetes</taxon>
        <taxon>Kitasatosporales</taxon>
        <taxon>Streptomycetaceae</taxon>
        <taxon>Actinacidiphila</taxon>
    </lineage>
</organism>
<dbReference type="CDD" id="cd06261">
    <property type="entry name" value="TM_PBP2"/>
    <property type="match status" value="1"/>
</dbReference>
<keyword evidence="11" id="KW-1185">Reference proteome</keyword>
<keyword evidence="10" id="KW-0762">Sugar transport</keyword>
<reference evidence="10 11" key="1">
    <citation type="submission" date="2016-10" db="EMBL/GenBank/DDBJ databases">
        <authorList>
            <person name="de Groot N.N."/>
        </authorList>
    </citation>
    <scope>NUCLEOTIDE SEQUENCE [LARGE SCALE GENOMIC DNA]</scope>
    <source>
        <strain evidence="10 11">CGMCC 4.3510</strain>
    </source>
</reference>
<evidence type="ECO:0000256" key="7">
    <source>
        <dbReference type="RuleBase" id="RU363032"/>
    </source>
</evidence>
<evidence type="ECO:0000256" key="6">
    <source>
        <dbReference type="ARBA" id="ARBA00023136"/>
    </source>
</evidence>
<dbReference type="Proteomes" id="UP000199323">
    <property type="component" value="Unassembled WGS sequence"/>
</dbReference>
<gene>
    <name evidence="10" type="ORF">SAMN05216251_10133</name>
</gene>
<feature type="transmembrane region" description="Helical" evidence="7">
    <location>
        <begin position="102"/>
        <end position="124"/>
    </location>
</feature>
<keyword evidence="6 7" id="KW-0472">Membrane</keyword>
<keyword evidence="4 7" id="KW-0812">Transmembrane</keyword>
<evidence type="ECO:0000256" key="4">
    <source>
        <dbReference type="ARBA" id="ARBA00022692"/>
    </source>
</evidence>
<dbReference type="PANTHER" id="PTHR43227">
    <property type="entry name" value="BLL4140 PROTEIN"/>
    <property type="match status" value="1"/>
</dbReference>
<dbReference type="Pfam" id="PF00528">
    <property type="entry name" value="BPD_transp_1"/>
    <property type="match status" value="1"/>
</dbReference>
<dbReference type="PANTHER" id="PTHR43227:SF11">
    <property type="entry name" value="BLL4140 PROTEIN"/>
    <property type="match status" value="1"/>
</dbReference>
<feature type="transmembrane region" description="Helical" evidence="7">
    <location>
        <begin position="186"/>
        <end position="209"/>
    </location>
</feature>
<feature type="transmembrane region" description="Helical" evidence="7">
    <location>
        <begin position="240"/>
        <end position="260"/>
    </location>
</feature>
<comment type="subcellular location">
    <subcellularLocation>
        <location evidence="1 7">Cell membrane</location>
        <topology evidence="1 7">Multi-pass membrane protein</topology>
    </subcellularLocation>
</comment>
<evidence type="ECO:0000256" key="5">
    <source>
        <dbReference type="ARBA" id="ARBA00022989"/>
    </source>
</evidence>
<evidence type="ECO:0000313" key="10">
    <source>
        <dbReference type="EMBL" id="SFD97756.1"/>
    </source>
</evidence>
<feature type="region of interest" description="Disordered" evidence="8">
    <location>
        <begin position="1"/>
        <end position="26"/>
    </location>
</feature>
<keyword evidence="3" id="KW-1003">Cell membrane</keyword>
<proteinExistence type="inferred from homology"/>
<feature type="domain" description="ABC transmembrane type-1" evidence="9">
    <location>
        <begin position="98"/>
        <end position="320"/>
    </location>
</feature>